<evidence type="ECO:0000313" key="4">
    <source>
        <dbReference type="Proteomes" id="UP001141327"/>
    </source>
</evidence>
<reference evidence="3" key="1">
    <citation type="journal article" date="2022" name="bioRxiv">
        <title>Genomics of Preaxostyla Flagellates Illuminates Evolutionary Transitions and the Path Towards Mitochondrial Loss.</title>
        <authorList>
            <person name="Novak L.V.F."/>
            <person name="Treitli S.C."/>
            <person name="Pyrih J."/>
            <person name="Halakuc P."/>
            <person name="Pipaliya S.V."/>
            <person name="Vacek V."/>
            <person name="Brzon O."/>
            <person name="Soukal P."/>
            <person name="Eme L."/>
            <person name="Dacks J.B."/>
            <person name="Karnkowska A."/>
            <person name="Elias M."/>
            <person name="Hampl V."/>
        </authorList>
    </citation>
    <scope>NUCLEOTIDE SEQUENCE</scope>
    <source>
        <strain evidence="3">RCP-MX</strain>
    </source>
</reference>
<accession>A0ABQ8UN13</accession>
<feature type="transmembrane region" description="Helical" evidence="2">
    <location>
        <begin position="49"/>
        <end position="70"/>
    </location>
</feature>
<feature type="compositionally biased region" description="Low complexity" evidence="1">
    <location>
        <begin position="226"/>
        <end position="238"/>
    </location>
</feature>
<keyword evidence="2" id="KW-0472">Membrane</keyword>
<gene>
    <name evidence="3" type="ORF">PAPYR_4697</name>
</gene>
<keyword evidence="2" id="KW-0812">Transmembrane</keyword>
<name>A0ABQ8UN13_9EUKA</name>
<feature type="compositionally biased region" description="Pro residues" evidence="1">
    <location>
        <begin position="163"/>
        <end position="191"/>
    </location>
</feature>
<dbReference type="Proteomes" id="UP001141327">
    <property type="component" value="Unassembled WGS sequence"/>
</dbReference>
<evidence type="ECO:0000313" key="3">
    <source>
        <dbReference type="EMBL" id="KAJ4459391.1"/>
    </source>
</evidence>
<comment type="caution">
    <text evidence="3">The sequence shown here is derived from an EMBL/GenBank/DDBJ whole genome shotgun (WGS) entry which is preliminary data.</text>
</comment>
<evidence type="ECO:0000256" key="2">
    <source>
        <dbReference type="SAM" id="Phobius"/>
    </source>
</evidence>
<evidence type="ECO:0000256" key="1">
    <source>
        <dbReference type="SAM" id="MobiDB-lite"/>
    </source>
</evidence>
<organism evidence="3 4">
    <name type="scientific">Paratrimastix pyriformis</name>
    <dbReference type="NCBI Taxonomy" id="342808"/>
    <lineage>
        <taxon>Eukaryota</taxon>
        <taxon>Metamonada</taxon>
        <taxon>Preaxostyla</taxon>
        <taxon>Paratrimastigidae</taxon>
        <taxon>Paratrimastix</taxon>
    </lineage>
</organism>
<keyword evidence="2" id="KW-1133">Transmembrane helix</keyword>
<sequence>MGLVDEQSTSTDAVIFGNALNFVMGVSATSLHSWARLLAPSLGMTYDQLLLVVFQLMKSLLISKTFLFVLTRRSAPVMSTLAAHRMHNPKADLPPGWERLHSEHHQFIRFPLGVHLRAEATSTQGNLHLRRLYPLLPQPTLWDLLRERFPGQWPETPTSSIPVRPPLVTPPPPPPCGYPPIDRSPPPPLSPPTGCRKAPRDTATPPERPPRTGLRTPRSSMSPPALRLRNTTPNTPTTQSSFTARSLWCSPPPPTGELCHTPREADCRSITQGSTLLGLISQTPVSRVTRPGHQPLTSSVS</sequence>
<keyword evidence="4" id="KW-1185">Reference proteome</keyword>
<proteinExistence type="predicted"/>
<feature type="region of interest" description="Disordered" evidence="1">
    <location>
        <begin position="153"/>
        <end position="251"/>
    </location>
</feature>
<dbReference type="EMBL" id="JAPMOS010000020">
    <property type="protein sequence ID" value="KAJ4459391.1"/>
    <property type="molecule type" value="Genomic_DNA"/>
</dbReference>
<protein>
    <submittedName>
        <fullName evidence="3">Uncharacterized protein</fullName>
    </submittedName>
</protein>